<evidence type="ECO:0000259" key="2">
    <source>
        <dbReference type="PROSITE" id="PS50853"/>
    </source>
</evidence>
<reference evidence="3 4" key="1">
    <citation type="journal article" date="2023" name="BMC Biol.">
        <title>The compact genome of the sponge Oopsacas minuta (Hexactinellida) is lacking key metazoan core genes.</title>
        <authorList>
            <person name="Santini S."/>
            <person name="Schenkelaars Q."/>
            <person name="Jourda C."/>
            <person name="Duchesne M."/>
            <person name="Belahbib H."/>
            <person name="Rocher C."/>
            <person name="Selva M."/>
            <person name="Riesgo A."/>
            <person name="Vervoort M."/>
            <person name="Leys S.P."/>
            <person name="Kodjabachian L."/>
            <person name="Le Bivic A."/>
            <person name="Borchiellini C."/>
            <person name="Claverie J.M."/>
            <person name="Renard E."/>
        </authorList>
    </citation>
    <scope>NUCLEOTIDE SEQUENCE [LARGE SCALE GENOMIC DNA]</scope>
    <source>
        <strain evidence="3">SPO-2</strain>
    </source>
</reference>
<sequence>MGNNVILLQLLLCLIRLQITTTIIPSSLASGPPTNITILTLSDNTIPIDWFPPLAIERNDIILSYNITYYGNPIDTNLTVEEVMASPNQENSIYYVILEAYNNYTFVISAVNSIGVGMESEPMYIETQPTAPDQPPQILIVEFFEETRILLGWLPPLTEAQNGLITSYIIQVVGNPFPSMNEFINVSNITTDYPATDTVTYLLSGPEEFNNYTFSVAAVNSEGIGPYTNELTQETLPAAPDMSPRNVTAFSDTTTQLCYLYKSN</sequence>
<feature type="signal peptide" evidence="1">
    <location>
        <begin position="1"/>
        <end position="22"/>
    </location>
</feature>
<dbReference type="PROSITE" id="PS50853">
    <property type="entry name" value="FN3"/>
    <property type="match status" value="2"/>
</dbReference>
<feature type="domain" description="Fibronectin type-III" evidence="2">
    <location>
        <begin position="32"/>
        <end position="130"/>
    </location>
</feature>
<dbReference type="PANTHER" id="PTHR46957:SF1">
    <property type="entry name" value="PHOSPHATIDYLINOSITOL PHOSPHATASE PTPRQ"/>
    <property type="match status" value="1"/>
</dbReference>
<dbReference type="CDD" id="cd00063">
    <property type="entry name" value="FN3"/>
    <property type="match status" value="2"/>
</dbReference>
<evidence type="ECO:0000256" key="1">
    <source>
        <dbReference type="SAM" id="SignalP"/>
    </source>
</evidence>
<keyword evidence="1" id="KW-0732">Signal</keyword>
<dbReference type="InterPro" id="IPR013783">
    <property type="entry name" value="Ig-like_fold"/>
</dbReference>
<feature type="chain" id="PRO_5043944655" evidence="1">
    <location>
        <begin position="23"/>
        <end position="264"/>
    </location>
</feature>
<gene>
    <name evidence="3" type="ORF">LOD99_10030</name>
</gene>
<evidence type="ECO:0000313" key="3">
    <source>
        <dbReference type="EMBL" id="KAI6661306.1"/>
    </source>
</evidence>
<proteinExistence type="predicted"/>
<dbReference type="SMART" id="SM00060">
    <property type="entry name" value="FN3"/>
    <property type="match status" value="2"/>
</dbReference>
<dbReference type="Gene3D" id="2.60.40.10">
    <property type="entry name" value="Immunoglobulins"/>
    <property type="match status" value="2"/>
</dbReference>
<dbReference type="PANTHER" id="PTHR46957">
    <property type="entry name" value="CYTOKINE RECEPTOR"/>
    <property type="match status" value="1"/>
</dbReference>
<dbReference type="Proteomes" id="UP001165289">
    <property type="component" value="Unassembled WGS sequence"/>
</dbReference>
<dbReference type="InterPro" id="IPR003961">
    <property type="entry name" value="FN3_dom"/>
</dbReference>
<dbReference type="Pfam" id="PF00041">
    <property type="entry name" value="fn3"/>
    <property type="match status" value="2"/>
</dbReference>
<accession>A0AAV7KJI6</accession>
<dbReference type="InterPro" id="IPR036116">
    <property type="entry name" value="FN3_sf"/>
</dbReference>
<feature type="domain" description="Fibronectin type-III" evidence="2">
    <location>
        <begin position="135"/>
        <end position="238"/>
    </location>
</feature>
<evidence type="ECO:0000313" key="4">
    <source>
        <dbReference type="Proteomes" id="UP001165289"/>
    </source>
</evidence>
<dbReference type="AlphaFoldDB" id="A0AAV7KJI6"/>
<comment type="caution">
    <text evidence="3">The sequence shown here is derived from an EMBL/GenBank/DDBJ whole genome shotgun (WGS) entry which is preliminary data.</text>
</comment>
<name>A0AAV7KJI6_9METZ</name>
<dbReference type="GO" id="GO:0043235">
    <property type="term" value="C:receptor complex"/>
    <property type="evidence" value="ECO:0007669"/>
    <property type="project" value="TreeGrafter"/>
</dbReference>
<organism evidence="3 4">
    <name type="scientific">Oopsacas minuta</name>
    <dbReference type="NCBI Taxonomy" id="111878"/>
    <lineage>
        <taxon>Eukaryota</taxon>
        <taxon>Metazoa</taxon>
        <taxon>Porifera</taxon>
        <taxon>Hexactinellida</taxon>
        <taxon>Hexasterophora</taxon>
        <taxon>Lyssacinosida</taxon>
        <taxon>Leucopsacidae</taxon>
        <taxon>Oopsacas</taxon>
    </lineage>
</organism>
<protein>
    <submittedName>
        <fullName evidence="3">Protein sidekick-1-like</fullName>
    </submittedName>
</protein>
<keyword evidence="4" id="KW-1185">Reference proteome</keyword>
<dbReference type="EMBL" id="JAKMXF010000015">
    <property type="protein sequence ID" value="KAI6661306.1"/>
    <property type="molecule type" value="Genomic_DNA"/>
</dbReference>
<dbReference type="InterPro" id="IPR050713">
    <property type="entry name" value="RTP_Phos/Ushers"/>
</dbReference>
<dbReference type="SUPFAM" id="SSF49265">
    <property type="entry name" value="Fibronectin type III"/>
    <property type="match status" value="1"/>
</dbReference>